<evidence type="ECO:0000313" key="1">
    <source>
        <dbReference type="EMBL" id="KKL54416.1"/>
    </source>
</evidence>
<organism evidence="1">
    <name type="scientific">marine sediment metagenome</name>
    <dbReference type="NCBI Taxonomy" id="412755"/>
    <lineage>
        <taxon>unclassified sequences</taxon>
        <taxon>metagenomes</taxon>
        <taxon>ecological metagenomes</taxon>
    </lineage>
</organism>
<accession>A0A0F9DKN5</accession>
<dbReference type="EMBL" id="LAZR01031206">
    <property type="protein sequence ID" value="KKL54416.1"/>
    <property type="molecule type" value="Genomic_DNA"/>
</dbReference>
<comment type="caution">
    <text evidence="1">The sequence shown here is derived from an EMBL/GenBank/DDBJ whole genome shotgun (WGS) entry which is preliminary data.</text>
</comment>
<reference evidence="1" key="1">
    <citation type="journal article" date="2015" name="Nature">
        <title>Complex archaea that bridge the gap between prokaryotes and eukaryotes.</title>
        <authorList>
            <person name="Spang A."/>
            <person name="Saw J.H."/>
            <person name="Jorgensen S.L."/>
            <person name="Zaremba-Niedzwiedzka K."/>
            <person name="Martijn J."/>
            <person name="Lind A.E."/>
            <person name="van Eijk R."/>
            <person name="Schleper C."/>
            <person name="Guy L."/>
            <person name="Ettema T.J."/>
        </authorList>
    </citation>
    <scope>NUCLEOTIDE SEQUENCE</scope>
</reference>
<protein>
    <submittedName>
        <fullName evidence="1">Uncharacterized protein</fullName>
    </submittedName>
</protein>
<name>A0A0F9DKN5_9ZZZZ</name>
<dbReference type="AlphaFoldDB" id="A0A0F9DKN5"/>
<proteinExistence type="predicted"/>
<gene>
    <name evidence="1" type="ORF">LCGC14_2265600</name>
</gene>
<sequence>MYELVVVDDTGDEVFIEDYRSQREAMNAADDILTATVGFRASIFNSETSQTIANDNDGRGWVRI</sequence>